<organism evidence="1 2">
    <name type="scientific">Cirrhinus mrigala</name>
    <name type="common">Mrigala</name>
    <dbReference type="NCBI Taxonomy" id="683832"/>
    <lineage>
        <taxon>Eukaryota</taxon>
        <taxon>Metazoa</taxon>
        <taxon>Chordata</taxon>
        <taxon>Craniata</taxon>
        <taxon>Vertebrata</taxon>
        <taxon>Euteleostomi</taxon>
        <taxon>Actinopterygii</taxon>
        <taxon>Neopterygii</taxon>
        <taxon>Teleostei</taxon>
        <taxon>Ostariophysi</taxon>
        <taxon>Cypriniformes</taxon>
        <taxon>Cyprinidae</taxon>
        <taxon>Labeoninae</taxon>
        <taxon>Labeonini</taxon>
        <taxon>Cirrhinus</taxon>
    </lineage>
</organism>
<dbReference type="EMBL" id="JAMKFB020000014">
    <property type="protein sequence ID" value="KAL0175493.1"/>
    <property type="molecule type" value="Genomic_DNA"/>
</dbReference>
<accession>A0ABD0PN72</accession>
<reference evidence="1 2" key="1">
    <citation type="submission" date="2024-05" db="EMBL/GenBank/DDBJ databases">
        <title>Genome sequencing and assembly of Indian major carp, Cirrhinus mrigala (Hamilton, 1822).</title>
        <authorList>
            <person name="Mohindra V."/>
            <person name="Chowdhury L.M."/>
            <person name="Lal K."/>
            <person name="Jena J.K."/>
        </authorList>
    </citation>
    <scope>NUCLEOTIDE SEQUENCE [LARGE SCALE GENOMIC DNA]</scope>
    <source>
        <strain evidence="1">CM1030</strain>
        <tissue evidence="1">Blood</tissue>
    </source>
</reference>
<gene>
    <name evidence="1" type="ORF">M9458_027823</name>
</gene>
<dbReference type="Proteomes" id="UP001529510">
    <property type="component" value="Unassembled WGS sequence"/>
</dbReference>
<keyword evidence="2" id="KW-1185">Reference proteome</keyword>
<dbReference type="Gene3D" id="3.90.215.10">
    <property type="entry name" value="Gamma Fibrinogen, chain A, domain 1"/>
    <property type="match status" value="1"/>
</dbReference>
<protein>
    <submittedName>
        <fullName evidence="1">Uncharacterized protein</fullName>
    </submittedName>
</protein>
<feature type="non-terminal residue" evidence="1">
    <location>
        <position position="54"/>
    </location>
</feature>
<comment type="caution">
    <text evidence="1">The sequence shown here is derived from an EMBL/GenBank/DDBJ whole genome shotgun (WGS) entry which is preliminary data.</text>
</comment>
<evidence type="ECO:0000313" key="1">
    <source>
        <dbReference type="EMBL" id="KAL0175493.1"/>
    </source>
</evidence>
<dbReference type="AlphaFoldDB" id="A0ABD0PN72"/>
<evidence type="ECO:0000313" key="2">
    <source>
        <dbReference type="Proteomes" id="UP001529510"/>
    </source>
</evidence>
<sequence length="54" mass="5708">VLLCLSALFPVLMGADVVKSDCFLARDCSDVYSSGKNASGVYTITSMDGPVKVY</sequence>
<name>A0ABD0PN72_CIRMR</name>
<proteinExistence type="predicted"/>
<feature type="non-terminal residue" evidence="1">
    <location>
        <position position="1"/>
    </location>
</feature>
<dbReference type="InterPro" id="IPR014716">
    <property type="entry name" value="Fibrinogen_a/b/g_C_1"/>
</dbReference>